<dbReference type="InterPro" id="IPR002582">
    <property type="entry name" value="ACPS"/>
</dbReference>
<evidence type="ECO:0000256" key="1">
    <source>
        <dbReference type="ARBA" id="ARBA00022516"/>
    </source>
</evidence>
<dbReference type="EMBL" id="PHFL01000066">
    <property type="protein sequence ID" value="RFM23367.1"/>
    <property type="molecule type" value="Genomic_DNA"/>
</dbReference>
<dbReference type="Proteomes" id="UP000266389">
    <property type="component" value="Unassembled WGS sequence"/>
</dbReference>
<keyword evidence="8" id="KW-0963">Cytoplasm</keyword>
<sequence>MQLGIDLIEISRIQACVARYGEQFLRRILTEKEIAYCYSKANPYESIAARFACKEALAKAIGCGISKTFHWQSVEILRHKNGQPKVKFLKKIRGLSSKKVAISMSHTHQYAIAIAIISP</sequence>
<evidence type="ECO:0000256" key="4">
    <source>
        <dbReference type="ARBA" id="ARBA00022832"/>
    </source>
</evidence>
<dbReference type="SUPFAM" id="SSF56214">
    <property type="entry name" value="4'-phosphopantetheinyl transferase"/>
    <property type="match status" value="1"/>
</dbReference>
<organism evidence="10 11">
    <name type="scientific">Candidatus Thermochlorobacter aerophilus</name>
    <dbReference type="NCBI Taxonomy" id="1868324"/>
    <lineage>
        <taxon>Bacteria</taxon>
        <taxon>Pseudomonadati</taxon>
        <taxon>Chlorobiota</taxon>
        <taxon>Chlorobiia</taxon>
        <taxon>Chlorobiales</taxon>
        <taxon>Candidatus Thermochlorobacteriaceae</taxon>
        <taxon>Candidatus Thermochlorobacter</taxon>
    </lineage>
</organism>
<accession>A0A395LXS6</accession>
<keyword evidence="5 8" id="KW-0460">Magnesium</keyword>
<evidence type="ECO:0000256" key="3">
    <source>
        <dbReference type="ARBA" id="ARBA00022723"/>
    </source>
</evidence>
<evidence type="ECO:0000313" key="11">
    <source>
        <dbReference type="Proteomes" id="UP000266389"/>
    </source>
</evidence>
<dbReference type="EC" id="2.7.8.7" evidence="8"/>
<keyword evidence="6 8" id="KW-0443">Lipid metabolism</keyword>
<dbReference type="InterPro" id="IPR037143">
    <property type="entry name" value="4-PPantetheinyl_Trfase_dom_sf"/>
</dbReference>
<feature type="binding site" evidence="8">
    <location>
        <position position="6"/>
    </location>
    <ligand>
        <name>Mg(2+)</name>
        <dbReference type="ChEBI" id="CHEBI:18420"/>
    </ligand>
</feature>
<protein>
    <recommendedName>
        <fullName evidence="8">Holo-[acyl-carrier-protein] synthase</fullName>
        <shortName evidence="8">Holo-ACP synthase</shortName>
        <ecNumber evidence="8">2.7.8.7</ecNumber>
    </recommendedName>
    <alternativeName>
        <fullName evidence="8">4'-phosphopantetheinyl transferase AcpS</fullName>
    </alternativeName>
</protein>
<comment type="catalytic activity">
    <reaction evidence="8">
        <text>apo-[ACP] + CoA = holo-[ACP] + adenosine 3',5'-bisphosphate + H(+)</text>
        <dbReference type="Rhea" id="RHEA:12068"/>
        <dbReference type="Rhea" id="RHEA-COMP:9685"/>
        <dbReference type="Rhea" id="RHEA-COMP:9690"/>
        <dbReference type="ChEBI" id="CHEBI:15378"/>
        <dbReference type="ChEBI" id="CHEBI:29999"/>
        <dbReference type="ChEBI" id="CHEBI:57287"/>
        <dbReference type="ChEBI" id="CHEBI:58343"/>
        <dbReference type="ChEBI" id="CHEBI:64479"/>
        <dbReference type="EC" id="2.7.8.7"/>
    </reaction>
</comment>
<evidence type="ECO:0000256" key="8">
    <source>
        <dbReference type="HAMAP-Rule" id="MF_00101"/>
    </source>
</evidence>
<gene>
    <name evidence="8 10" type="primary">acpS</name>
    <name evidence="10" type="ORF">D0433_11235</name>
</gene>
<dbReference type="GO" id="GO:0005737">
    <property type="term" value="C:cytoplasm"/>
    <property type="evidence" value="ECO:0007669"/>
    <property type="project" value="UniProtKB-SubCell"/>
</dbReference>
<proteinExistence type="inferred from homology"/>
<dbReference type="Gene3D" id="3.90.470.20">
    <property type="entry name" value="4'-phosphopantetheinyl transferase domain"/>
    <property type="match status" value="1"/>
</dbReference>
<feature type="binding site" evidence="8">
    <location>
        <position position="55"/>
    </location>
    <ligand>
        <name>Mg(2+)</name>
        <dbReference type="ChEBI" id="CHEBI:18420"/>
    </ligand>
</feature>
<keyword evidence="3 8" id="KW-0479">Metal-binding</keyword>
<dbReference type="HAMAP" id="MF_00101">
    <property type="entry name" value="AcpS"/>
    <property type="match status" value="1"/>
</dbReference>
<dbReference type="InterPro" id="IPR008278">
    <property type="entry name" value="4-PPantetheinyl_Trfase_dom"/>
</dbReference>
<reference evidence="10 11" key="1">
    <citation type="journal article" date="2011" name="ISME J.">
        <title>Community ecology of hot spring cyanobacterial mats: predominant populations and their functional potential.</title>
        <authorList>
            <person name="Klatt C.G."/>
            <person name="Wood J.M."/>
            <person name="Rusch D.B."/>
            <person name="Bateson M.M."/>
            <person name="Hamamura N."/>
            <person name="Heidelberg J.F."/>
            <person name="Grossman A.R."/>
            <person name="Bhaya D."/>
            <person name="Cohan F.M."/>
            <person name="Kuhl M."/>
            <person name="Bryant D.A."/>
            <person name="Ward D.M."/>
        </authorList>
    </citation>
    <scope>NUCLEOTIDE SEQUENCE [LARGE SCALE GENOMIC DNA]</scope>
    <source>
        <strain evidence="10">OS</strain>
    </source>
</reference>
<evidence type="ECO:0000256" key="7">
    <source>
        <dbReference type="ARBA" id="ARBA00023160"/>
    </source>
</evidence>
<dbReference type="Pfam" id="PF01648">
    <property type="entry name" value="ACPS"/>
    <property type="match status" value="1"/>
</dbReference>
<dbReference type="GO" id="GO:0006633">
    <property type="term" value="P:fatty acid biosynthetic process"/>
    <property type="evidence" value="ECO:0007669"/>
    <property type="project" value="UniProtKB-UniRule"/>
</dbReference>
<comment type="cofactor">
    <cofactor evidence="8">
        <name>Mg(2+)</name>
        <dbReference type="ChEBI" id="CHEBI:18420"/>
    </cofactor>
</comment>
<evidence type="ECO:0000256" key="2">
    <source>
        <dbReference type="ARBA" id="ARBA00022679"/>
    </source>
</evidence>
<keyword evidence="7 8" id="KW-0275">Fatty acid biosynthesis</keyword>
<keyword evidence="2 8" id="KW-0808">Transferase</keyword>
<keyword evidence="4 8" id="KW-0276">Fatty acid metabolism</keyword>
<evidence type="ECO:0000256" key="6">
    <source>
        <dbReference type="ARBA" id="ARBA00023098"/>
    </source>
</evidence>
<keyword evidence="1 8" id="KW-0444">Lipid biosynthesis</keyword>
<comment type="caution">
    <text evidence="10">The sequence shown here is derived from an EMBL/GenBank/DDBJ whole genome shotgun (WGS) entry which is preliminary data.</text>
</comment>
<dbReference type="InterPro" id="IPR004568">
    <property type="entry name" value="Ppantetheine-prot_Trfase_dom"/>
</dbReference>
<comment type="similarity">
    <text evidence="8">Belongs to the P-Pant transferase superfamily. AcpS family.</text>
</comment>
<dbReference type="NCBIfam" id="TIGR00516">
    <property type="entry name" value="acpS"/>
    <property type="match status" value="1"/>
</dbReference>
<comment type="function">
    <text evidence="8">Transfers the 4'-phosphopantetheine moiety from coenzyme A to a Ser of acyl-carrier-protein.</text>
</comment>
<comment type="subcellular location">
    <subcellularLocation>
        <location evidence="8">Cytoplasm</location>
    </subcellularLocation>
</comment>
<name>A0A395LXS6_9BACT</name>
<dbReference type="GO" id="GO:0008897">
    <property type="term" value="F:holo-[acyl-carrier-protein] synthase activity"/>
    <property type="evidence" value="ECO:0007669"/>
    <property type="project" value="UniProtKB-UniRule"/>
</dbReference>
<dbReference type="GO" id="GO:0000287">
    <property type="term" value="F:magnesium ion binding"/>
    <property type="evidence" value="ECO:0007669"/>
    <property type="project" value="UniProtKB-UniRule"/>
</dbReference>
<feature type="domain" description="4'-phosphopantetheinyl transferase" evidence="9">
    <location>
        <begin position="2"/>
        <end position="115"/>
    </location>
</feature>
<evidence type="ECO:0000256" key="5">
    <source>
        <dbReference type="ARBA" id="ARBA00022842"/>
    </source>
</evidence>
<dbReference type="AlphaFoldDB" id="A0A395LXS6"/>
<evidence type="ECO:0000313" key="10">
    <source>
        <dbReference type="EMBL" id="RFM23367.1"/>
    </source>
</evidence>
<evidence type="ECO:0000259" key="9">
    <source>
        <dbReference type="Pfam" id="PF01648"/>
    </source>
</evidence>
<dbReference type="NCBIfam" id="TIGR00556">
    <property type="entry name" value="pantethn_trn"/>
    <property type="match status" value="1"/>
</dbReference>